<dbReference type="SUPFAM" id="SSF49854">
    <property type="entry name" value="Spermadhesin, CUB domain"/>
    <property type="match status" value="3"/>
</dbReference>
<dbReference type="SMART" id="SM01411">
    <property type="entry name" value="Ephrin_rec_like"/>
    <property type="match status" value="5"/>
</dbReference>
<dbReference type="SUPFAM" id="SSF49899">
    <property type="entry name" value="Concanavalin A-like lectins/glucanases"/>
    <property type="match status" value="1"/>
</dbReference>
<feature type="domain" description="EGF-like" evidence="16">
    <location>
        <begin position="2074"/>
        <end position="2111"/>
    </location>
</feature>
<dbReference type="InterPro" id="IPR036055">
    <property type="entry name" value="LDL_receptor-like_sf"/>
</dbReference>
<evidence type="ECO:0000256" key="13">
    <source>
        <dbReference type="SAM" id="Phobius"/>
    </source>
</evidence>
<evidence type="ECO:0008006" key="23">
    <source>
        <dbReference type="Google" id="ProtNLM"/>
    </source>
</evidence>
<feature type="domain" description="C-type lectin" evidence="17">
    <location>
        <begin position="36"/>
        <end position="159"/>
    </location>
</feature>
<dbReference type="PANTHER" id="PTHR12916:SF4">
    <property type="entry name" value="UNINFLATABLE, ISOFORM C"/>
    <property type="match status" value="1"/>
</dbReference>
<evidence type="ECO:0000256" key="9">
    <source>
        <dbReference type="PROSITE-ProRule" id="PRU00076"/>
    </source>
</evidence>
<dbReference type="InterPro" id="IPR016187">
    <property type="entry name" value="CTDL_fold"/>
</dbReference>
<evidence type="ECO:0000256" key="5">
    <source>
        <dbReference type="ARBA" id="ARBA00022989"/>
    </source>
</evidence>
<feature type="disulfide bond" evidence="10">
    <location>
        <begin position="183"/>
        <end position="198"/>
    </location>
</feature>
<feature type="domain" description="EGF-like" evidence="16">
    <location>
        <begin position="2191"/>
        <end position="2228"/>
    </location>
</feature>
<evidence type="ECO:0000256" key="12">
    <source>
        <dbReference type="SAM" id="MobiDB-lite"/>
    </source>
</evidence>
<keyword evidence="7" id="KW-0325">Glycoprotein</keyword>
<evidence type="ECO:0000256" key="11">
    <source>
        <dbReference type="PROSITE-ProRule" id="PRU00302"/>
    </source>
</evidence>
<dbReference type="InterPro" id="IPR002172">
    <property type="entry name" value="LDrepeatLR_classA_rpt"/>
</dbReference>
<evidence type="ECO:0000259" key="15">
    <source>
        <dbReference type="PROSITE" id="PS01180"/>
    </source>
</evidence>
<dbReference type="InterPro" id="IPR000152">
    <property type="entry name" value="EGF-type_Asp/Asn_hydroxyl_site"/>
</dbReference>
<dbReference type="SUPFAM" id="SSF57424">
    <property type="entry name" value="LDL receptor-like module"/>
    <property type="match status" value="1"/>
</dbReference>
<dbReference type="PROSITE" id="PS00010">
    <property type="entry name" value="ASX_HYDROXYL"/>
    <property type="match status" value="8"/>
</dbReference>
<dbReference type="PROSITE" id="PS01187">
    <property type="entry name" value="EGF_CA"/>
    <property type="match status" value="3"/>
</dbReference>
<feature type="domain" description="EGF-like" evidence="16">
    <location>
        <begin position="1956"/>
        <end position="1992"/>
    </location>
</feature>
<dbReference type="SMART" id="SM00032">
    <property type="entry name" value="CCP"/>
    <property type="match status" value="7"/>
</dbReference>
<dbReference type="InterPro" id="IPR013032">
    <property type="entry name" value="EGF-like_CS"/>
</dbReference>
<dbReference type="SUPFAM" id="SSF57184">
    <property type="entry name" value="Growth factor receptor domain"/>
    <property type="match status" value="4"/>
</dbReference>
<dbReference type="CDD" id="cd00033">
    <property type="entry name" value="CCP"/>
    <property type="match status" value="3"/>
</dbReference>
<dbReference type="InterPro" id="IPR035976">
    <property type="entry name" value="Sushi/SCR/CCP_sf"/>
</dbReference>
<sequence length="3263" mass="351789">MTENICFKSKWILPLLFSITIAQDFNLVCPSGWTKSYEKCYIIVPTLRSWLEADNYCQKYGARLANPSGYTINNIVSNLFTTANNPSTDYWIGYNVRGLTNTQRYVGSWSDGTPTTSEVGVWGDFQPDTPMGSCARVDRSHDNKWYMESCDRVLQSVCELTPCPDNTFRCTTSGRCVGTANICNGQDDCGDGSDERACLQLPWTEYFNATDCKYYMSGNGGQVTMPITGSTYPASSTCIWTIEAPVGERIQVQLSDPSTPQFTQFNTEEDIDVVEFWEGSPSLADSRCLARLSGSLPASYQVFISSNNFLTVRFVSDASRQRSGFTFTWRTDFQCQIAKLSNKRYTTGQLGDVVTLTNNQDHTTCESQCASAITCTGFSYNKNDNTCFLLKQVALPVDDNCCDLYVKTCPQTTGYPVRDEIPSLGGTVTGTSYDQFIYSPLYPLQHPGNLETVWIIQSSGSNVVSVEVKDIQLCGSDTVVLKDGNNPVTPTLKTLTSSSKSGEVIMSTGNRMYVYMKLKEHLKCRGVLLAYREGCNFQIKSNAGTIFTPGFGVVNYPGVLQCFWSITSVNKRQLRLQFNEYDVENAMDYLQAWLGDDDQGSPIHSGNGYSGSKPPPMVSTTGQLALKFTTSAVGNRAGFRATYTTGCSLLSDQSYTVTPSRTSIIDGDIVIVNCNTGYTFQAPYAGEAHVALTCQPDGEYDKTVPVCSQAFCGKVPAIENGYVQSSTGLFGGNQAVYLCNPGFTPPTGTSLTINCQGNSLWEAPPTCTASPCSGQPLSVPSGRRDIVKGDGTSHGSILSYSCDQNYELIGPSRIECKNGAWSGTTPRCQNIRCPPQFITNGTVIFSGVLNQGDDVTVNCNTGFQATGTNPYKCGQTPPTCQNVDECTAGTATCNQNCVDYSGGYYCTCNSGYTLSTNNPSICGDIDECAYNNGYCDHSCVNVAGSYNCSCNYGYDLYTFNGFQGLNLQAGEDGKSPWHSYHIGHSCVLKQCPMPSQTIGHGRSLTLQLTFTQGDSVQYLCDVGYVVSGSNSATTTVSCQGDGTWNPAIPTCTPATCFLDVVADSNTTPTGSINYNSAYTLQCDNTNSTGVTLRRFCAYKPDTKRYGTVGDNLNCPAVDCGATTAISGSNPFSNTCTVTGCSFIFSCSGSYQLAGTSGSGDTVIRCGVDGRWDYGDLRCISPLCTDPGTPPDATQVATSYEIGTEITYQCKRTGYAPSFSTPLRCQAVGNTVQWIPSTPPSCVDITKPTFLNCITSDLTVELYKAPNHAVPTATDQSGFVQSVTTVPANYRPTHVVPNSIVVTYTAKDGNNNEGTCSFNIQIKDQIPPTITCSTPSAYVITSQSSTIRIDPKDLVSAVENGAQVTANSGIFTLTYNDVGRVRMITLTAIDAALNTQSCSVQVYTTVQNKCQPWLINAENAQKICTAKSGNTGFDCTFTCNSGYYFSNSINTNSISTSCFTNNDWSTYPSACIARNPAYYRQSFVLRYGTGILGSPTACTSNYQSQLQNQWNSMATNLQNMCRNSQPAYSISISPPVDTLVSRLGVEYSNGIVYATFTFDMTPANYVDTAYQSCANLISNAFVNKQSELAPILQLSASGSCPTVSSASVTYDRVLKNYFVCTTNAGVQYVSAESKSVCFDCALGHYSSEKRQCLECTFGFYLATPNRDSCDACPSGTNSRKTGLTRQTDCYLTCPNGFTSTTGQAPCYQCAADSYSSNGQSCTTCPSGKKTIGVGKSTESDCKNPCPAGYYSYNGLETCTACPRNFYQANTGQRQCLECQGDRITQAEGKISPADCVSGFASICTGICQNGGTCQVLNHDYYCTCPPGYTGPTCETEINPCDSQPCFNGGQCTKTGVLTFTCTCTSNRFSGNLCENDIDDCEFTSGFNPCNNGSCHDLVGGYTCLCPSYSGFTGSTCTTPKNPCVDDPCVNGQCSSYGAIRRKCICNRGYTGEDCETNIDECAPNPCANGGTCIDNVNSFTCMCPSGFSGTYCHVRGQSNVCAGSCGSGQTCVDFYPESKPVCMCANGYNDNGGVCQLMNYCDANSCLNGGTCFSSYGGYICKCALGYSGPSCQFIVDNCAAQPCVNNGVCTNGVNSYTCTCPLTGTGGSICLDNKDNCAPYPCVIANTIQCFDRINDYYCRCKAGFRGQNCSLGNTDCNSFPCLHGGTCSATSTGYQCACATGWYGNNCENMIDNCAPTSQCANAATCYNTVVGYQCVCPTGYRGDKCDVDYNLCTITSPCVGPNSTCSLSNGQPSCQCASGYQGDSCNQKTVTCSLTTCQNGGTCQESGGSVTCICAPGYNGQSCATNINECAGNPCPTASTCIDGINTYSCQCNDGKIGANCDKDLSYKFDMILEPSLQCGDTEGISMNTVFSLATTKLSVSVWVRFTSTTPKVILSLYALDSMTATPEKILEIGSDGVSGSISGNTYNMPYGTGSSVVNIRNGIWHHVVVTWNALNEENPSNKIGRVFLYADNTLLERRENIGTSYTLPTYGYLVVGGTYDTSTKTVTTANGISGKVSRLILAKEEFLYTSTISSLYTNVDYLPTSNLINMPIMYIIEKGASLIDYQSELSAGVCRTVTTCNLASDFPSVNCPGDISLVSAERVSYPVWTEASYGNTDSGRIFYNIRSGGELTWKTYAVSSVGYMADNNAAVCVFRFYNKRGSCPSVTPANPVGGTENCSPLSDGERCTISCNQIDHKPSQPGPYYYSCNKYGMFDMEDRLEPFSYPPCASAISRTVNVKLKIDYDLTTSCQAYIASLQSQMRTSFNGVNGQWQQNLCNGLNCQSVPVSVTCKSSTLAEVEVIFNTVKDPIINTQSQSRSPQDVVAIAVVDDKTITYSDAVPRQSTLELTLVPYCVEGQQIVGNFCVACAPGSFYDSGTAKCTQCPIGQYQSLTGQLACVSCPSGQTTYNTGTQSDTLCFESCTVGWHFSLSTGACVFCPIGFYQPSPGSFHCLGCDAGLTTAVPGSSLAGDCLDPALITTTTDSGPDTGASIIGGGLTGAEIAAIVLGIFIFLLLLLLLLFCCCRDRLPCFGKGVVEPDDMTPFKHVNRYGETDLYFTSYKLNDIREKRGIRPPRSRPRVHRKPESKQYYDTKPIYDYSGEDTRSVHTDISLTVPVFLEKLDGSVSNRHTYISRNGTARSELISDHEHIGVERVKKLKKKKKRRSHRPVEYQENTTMDENIYDEIPTSTPRSTAPAVPHLPRSLKPLPKRLKTESEASFASYSGRSRTDPSSSGVYSNHDYSKPKKEHAINIDSDKEDLR</sequence>
<dbReference type="SUPFAM" id="SSF57535">
    <property type="entry name" value="Complement control module/SCR domain"/>
    <property type="match status" value="5"/>
</dbReference>
<dbReference type="PROSITE" id="PS50026">
    <property type="entry name" value="EGF_3"/>
    <property type="match status" value="15"/>
</dbReference>
<evidence type="ECO:0000259" key="19">
    <source>
        <dbReference type="PROSITE" id="PS50923"/>
    </source>
</evidence>
<evidence type="ECO:0000256" key="4">
    <source>
        <dbReference type="ARBA" id="ARBA00022737"/>
    </source>
</evidence>
<dbReference type="InterPro" id="IPR003609">
    <property type="entry name" value="Pan_app"/>
</dbReference>
<dbReference type="InterPro" id="IPR035914">
    <property type="entry name" value="Sperma_CUB_dom_sf"/>
</dbReference>
<feature type="domain" description="EGF-like" evidence="16">
    <location>
        <begin position="2036"/>
        <end position="2072"/>
    </location>
</feature>
<dbReference type="InterPro" id="IPR016186">
    <property type="entry name" value="C-type_lectin-like/link_sf"/>
</dbReference>
<feature type="disulfide bond" evidence="9">
    <location>
        <begin position="2296"/>
        <end position="2305"/>
    </location>
</feature>
<protein>
    <recommendedName>
        <fullName evidence="23">Fibropellin-1</fullName>
    </recommendedName>
</protein>
<keyword evidence="6 9" id="KW-1015">Disulfide bond</keyword>
<name>A0A8B6ETV1_MYTGA</name>
<keyword evidence="2 13" id="KW-0812">Transmembrane</keyword>
<evidence type="ECO:0000256" key="1">
    <source>
        <dbReference type="ARBA" id="ARBA00022536"/>
    </source>
</evidence>
<dbReference type="OrthoDB" id="430340at2759"/>
<dbReference type="Pfam" id="PF00057">
    <property type="entry name" value="Ldl_recept_a"/>
    <property type="match status" value="1"/>
</dbReference>
<feature type="disulfide bond" evidence="9">
    <location>
        <begin position="1944"/>
        <end position="1953"/>
    </location>
</feature>
<feature type="domain" description="HYR" evidence="18">
    <location>
        <begin position="1231"/>
        <end position="1323"/>
    </location>
</feature>
<dbReference type="Gene3D" id="3.10.100.10">
    <property type="entry name" value="Mannose-Binding Protein A, subunit A"/>
    <property type="match status" value="1"/>
</dbReference>
<feature type="domain" description="EGF-like" evidence="16">
    <location>
        <begin position="1835"/>
        <end position="1873"/>
    </location>
</feature>
<dbReference type="Gene3D" id="2.10.50.10">
    <property type="entry name" value="Tumor Necrosis Factor Receptor, subunit A, domain 2"/>
    <property type="match status" value="4"/>
</dbReference>
<feature type="disulfide bond" evidence="9">
    <location>
        <begin position="2000"/>
        <end position="2010"/>
    </location>
</feature>
<evidence type="ECO:0000259" key="20">
    <source>
        <dbReference type="PROSITE" id="PS50948"/>
    </source>
</evidence>
<dbReference type="PROSITE" id="PS01180">
    <property type="entry name" value="CUB"/>
    <property type="match status" value="3"/>
</dbReference>
<feature type="domain" description="Sushi" evidence="19">
    <location>
        <begin position="770"/>
        <end position="830"/>
    </location>
</feature>
<reference evidence="21" key="1">
    <citation type="submission" date="2018-11" db="EMBL/GenBank/DDBJ databases">
        <authorList>
            <person name="Alioto T."/>
            <person name="Alioto T."/>
        </authorList>
    </citation>
    <scope>NUCLEOTIDE SEQUENCE</scope>
</reference>
<dbReference type="Pfam" id="PF00084">
    <property type="entry name" value="Sushi"/>
    <property type="match status" value="3"/>
</dbReference>
<dbReference type="InterPro" id="IPR018097">
    <property type="entry name" value="EGF_Ca-bd_CS"/>
</dbReference>
<feature type="domain" description="CUB" evidence="15">
    <location>
        <begin position="535"/>
        <end position="646"/>
    </location>
</feature>
<feature type="domain" description="Sushi" evidence="19">
    <location>
        <begin position="1181"/>
        <end position="1243"/>
    </location>
</feature>
<feature type="disulfide bond" evidence="9">
    <location>
        <begin position="1982"/>
        <end position="1991"/>
    </location>
</feature>
<dbReference type="SUPFAM" id="SSF57196">
    <property type="entry name" value="EGF/Laminin"/>
    <property type="match status" value="9"/>
</dbReference>
<dbReference type="PROSITE" id="PS00022">
    <property type="entry name" value="EGF_1"/>
    <property type="match status" value="10"/>
</dbReference>
<dbReference type="Gene3D" id="2.10.70.10">
    <property type="entry name" value="Complement Module, domain 1"/>
    <property type="match status" value="5"/>
</dbReference>
<feature type="compositionally biased region" description="Polar residues" evidence="12">
    <location>
        <begin position="3219"/>
        <end position="3239"/>
    </location>
</feature>
<feature type="disulfide bond" evidence="9">
    <location>
        <begin position="2141"/>
        <end position="2150"/>
    </location>
</feature>
<feature type="transmembrane region" description="Helical" evidence="13">
    <location>
        <begin position="3005"/>
        <end position="3026"/>
    </location>
</feature>
<evidence type="ECO:0000259" key="18">
    <source>
        <dbReference type="PROSITE" id="PS50825"/>
    </source>
</evidence>
<feature type="region of interest" description="Disordered" evidence="12">
    <location>
        <begin position="3159"/>
        <end position="3263"/>
    </location>
</feature>
<evidence type="ECO:0000256" key="6">
    <source>
        <dbReference type="ARBA" id="ARBA00023157"/>
    </source>
</evidence>
<feature type="chain" id="PRO_5032705267" description="Fibropellin-1" evidence="14">
    <location>
        <begin position="23"/>
        <end position="3263"/>
    </location>
</feature>
<evidence type="ECO:0000259" key="17">
    <source>
        <dbReference type="PROSITE" id="PS50041"/>
    </source>
</evidence>
<evidence type="ECO:0000256" key="14">
    <source>
        <dbReference type="SAM" id="SignalP"/>
    </source>
</evidence>
<feature type="disulfide bond" evidence="9">
    <location>
        <begin position="2004"/>
        <end position="2021"/>
    </location>
</feature>
<gene>
    <name evidence="21" type="ORF">MGAL_10B054066</name>
</gene>
<feature type="disulfide bond" evidence="9">
    <location>
        <begin position="1922"/>
        <end position="1932"/>
    </location>
</feature>
<dbReference type="InterPro" id="IPR023415">
    <property type="entry name" value="LDLR_class-A_CS"/>
</dbReference>
<comment type="caution">
    <text evidence="21">The sequence shown here is derived from an EMBL/GenBank/DDBJ whole genome shotgun (WGS) entry which is preliminary data.</text>
</comment>
<keyword evidence="13" id="KW-0472">Membrane</keyword>
<feature type="domain" description="EGF-like" evidence="16">
    <location>
        <begin position="1996"/>
        <end position="2035"/>
    </location>
</feature>
<evidence type="ECO:0000313" key="22">
    <source>
        <dbReference type="Proteomes" id="UP000596742"/>
    </source>
</evidence>
<dbReference type="Proteomes" id="UP000596742">
    <property type="component" value="Unassembled WGS sequence"/>
</dbReference>
<dbReference type="PROSITE" id="PS50825">
    <property type="entry name" value="HYR"/>
    <property type="match status" value="1"/>
</dbReference>
<dbReference type="InterPro" id="IPR000859">
    <property type="entry name" value="CUB_dom"/>
</dbReference>
<dbReference type="InterPro" id="IPR003410">
    <property type="entry name" value="HYR_dom"/>
</dbReference>
<feature type="domain" description="CUB" evidence="15">
    <location>
        <begin position="424"/>
        <end position="534"/>
    </location>
</feature>
<feature type="compositionally biased region" description="Basic and acidic residues" evidence="12">
    <location>
        <begin position="3243"/>
        <end position="3263"/>
    </location>
</feature>
<dbReference type="PROSITE" id="PS01209">
    <property type="entry name" value="LDLRA_1"/>
    <property type="match status" value="1"/>
</dbReference>
<feature type="domain" description="Sushi" evidence="19">
    <location>
        <begin position="989"/>
        <end position="1053"/>
    </location>
</feature>
<dbReference type="CDD" id="cd00041">
    <property type="entry name" value="CUB"/>
    <property type="match status" value="3"/>
</dbReference>
<feature type="disulfide bond" evidence="8">
    <location>
        <begin position="535"/>
        <end position="562"/>
    </location>
</feature>
<feature type="domain" description="EGF-like" evidence="16">
    <location>
        <begin position="2270"/>
        <end position="2306"/>
    </location>
</feature>
<feature type="disulfide bond" evidence="9">
    <location>
        <begin position="2258"/>
        <end position="2267"/>
    </location>
</feature>
<dbReference type="InterPro" id="IPR000742">
    <property type="entry name" value="EGF"/>
</dbReference>
<feature type="disulfide bond" evidence="9">
    <location>
        <begin position="2122"/>
        <end position="2139"/>
    </location>
</feature>
<dbReference type="PANTHER" id="PTHR12916">
    <property type="entry name" value="CYTOCHROME C OXIDASE POLYPEPTIDE VIC-2"/>
    <property type="match status" value="1"/>
</dbReference>
<dbReference type="SMART" id="SM00181">
    <property type="entry name" value="EGF"/>
    <property type="match status" value="17"/>
</dbReference>
<feature type="signal peptide" evidence="14">
    <location>
        <begin position="1"/>
        <end position="22"/>
    </location>
</feature>
<feature type="disulfide bond" evidence="9">
    <location>
        <begin position="2062"/>
        <end position="2071"/>
    </location>
</feature>
<evidence type="ECO:0000256" key="7">
    <source>
        <dbReference type="ARBA" id="ARBA00023180"/>
    </source>
</evidence>
<dbReference type="Gene3D" id="2.60.120.200">
    <property type="match status" value="1"/>
</dbReference>
<keyword evidence="1 9" id="KW-0245">EGF-like domain</keyword>
<feature type="domain" description="EGF-like" evidence="16">
    <location>
        <begin position="2230"/>
        <end position="2268"/>
    </location>
</feature>
<dbReference type="FunFam" id="2.10.25.10:FF:000472">
    <property type="entry name" value="Uncharacterized protein, isoform A"/>
    <property type="match status" value="2"/>
</dbReference>
<dbReference type="InterPro" id="IPR013320">
    <property type="entry name" value="ConA-like_dom_sf"/>
</dbReference>
<feature type="disulfide bond" evidence="9">
    <location>
        <begin position="1823"/>
        <end position="1832"/>
    </location>
</feature>
<dbReference type="PROSITE" id="PS01186">
    <property type="entry name" value="EGF_2"/>
    <property type="match status" value="10"/>
</dbReference>
<feature type="domain" description="CUB" evidence="15">
    <location>
        <begin position="212"/>
        <end position="332"/>
    </location>
</feature>
<feature type="domain" description="EGF-like" evidence="16">
    <location>
        <begin position="1798"/>
        <end position="1833"/>
    </location>
</feature>
<evidence type="ECO:0000256" key="8">
    <source>
        <dbReference type="PROSITE-ProRule" id="PRU00059"/>
    </source>
</evidence>
<keyword evidence="4" id="KW-0677">Repeat</keyword>
<evidence type="ECO:0000256" key="10">
    <source>
        <dbReference type="PROSITE-ProRule" id="PRU00124"/>
    </source>
</evidence>
<keyword evidence="11" id="KW-0768">Sushi</keyword>
<feature type="domain" description="EGF-like" evidence="16">
    <location>
        <begin position="2153"/>
        <end position="2189"/>
    </location>
</feature>
<dbReference type="InterPro" id="IPR011641">
    <property type="entry name" value="Tyr-kin_ephrin_A/B_rcpt-like"/>
</dbReference>
<feature type="disulfide bond" evidence="9">
    <location>
        <begin position="2218"/>
        <end position="2227"/>
    </location>
</feature>
<dbReference type="PROSITE" id="PS50068">
    <property type="entry name" value="LDLRA_2"/>
    <property type="match status" value="1"/>
</dbReference>
<dbReference type="Pfam" id="PF00431">
    <property type="entry name" value="CUB"/>
    <property type="match status" value="3"/>
</dbReference>
<feature type="domain" description="EGF-like" evidence="16">
    <location>
        <begin position="2308"/>
        <end position="2344"/>
    </location>
</feature>
<evidence type="ECO:0000313" key="21">
    <source>
        <dbReference type="EMBL" id="VDI38993.1"/>
    </source>
</evidence>
<feature type="domain" description="Sushi" evidence="19">
    <location>
        <begin position="645"/>
        <end position="709"/>
    </location>
</feature>
<dbReference type="CDD" id="cd00054">
    <property type="entry name" value="EGF_CA"/>
    <property type="match status" value="9"/>
</dbReference>
<evidence type="ECO:0000256" key="3">
    <source>
        <dbReference type="ARBA" id="ARBA00022729"/>
    </source>
</evidence>
<organism evidence="21 22">
    <name type="scientific">Mytilus galloprovincialis</name>
    <name type="common">Mediterranean mussel</name>
    <dbReference type="NCBI Taxonomy" id="29158"/>
    <lineage>
        <taxon>Eukaryota</taxon>
        <taxon>Metazoa</taxon>
        <taxon>Spiralia</taxon>
        <taxon>Lophotrochozoa</taxon>
        <taxon>Mollusca</taxon>
        <taxon>Bivalvia</taxon>
        <taxon>Autobranchia</taxon>
        <taxon>Pteriomorphia</taxon>
        <taxon>Mytilida</taxon>
        <taxon>Mytiloidea</taxon>
        <taxon>Mytilidae</taxon>
        <taxon>Mytilinae</taxon>
        <taxon>Mytilus</taxon>
    </lineage>
</organism>
<dbReference type="InterPro" id="IPR049883">
    <property type="entry name" value="NOTCH1_EGF-like"/>
</dbReference>
<feature type="disulfide bond" evidence="9">
    <location>
        <begin position="2334"/>
        <end position="2343"/>
    </location>
</feature>
<dbReference type="InterPro" id="IPR000436">
    <property type="entry name" value="Sushi_SCR_CCP_dom"/>
</dbReference>
<feature type="domain" description="EGF-like" evidence="16">
    <location>
        <begin position="1918"/>
        <end position="1954"/>
    </location>
</feature>
<dbReference type="Pfam" id="PF07699">
    <property type="entry name" value="Ephrin_rec_like"/>
    <property type="match status" value="3"/>
</dbReference>
<dbReference type="PROSITE" id="PS50948">
    <property type="entry name" value="PAN"/>
    <property type="match status" value="1"/>
</dbReference>
<dbReference type="SUPFAM" id="SSF56436">
    <property type="entry name" value="C-type lectin-like"/>
    <property type="match status" value="1"/>
</dbReference>
<keyword evidence="22" id="KW-1185">Reference proteome</keyword>
<feature type="disulfide bond" evidence="11">
    <location>
        <begin position="712"/>
        <end position="755"/>
    </location>
</feature>
<dbReference type="Gene3D" id="2.10.25.10">
    <property type="entry name" value="Laminin"/>
    <property type="match status" value="14"/>
</dbReference>
<feature type="domain" description="EGF-like" evidence="16">
    <location>
        <begin position="924"/>
        <end position="960"/>
    </location>
</feature>
<dbReference type="SMART" id="SM00179">
    <property type="entry name" value="EGF_CA"/>
    <property type="match status" value="14"/>
</dbReference>
<keyword evidence="3 14" id="KW-0732">Signal</keyword>
<dbReference type="PROSITE" id="PS50041">
    <property type="entry name" value="C_TYPE_LECTIN_2"/>
    <property type="match status" value="1"/>
</dbReference>
<dbReference type="SMART" id="SM00034">
    <property type="entry name" value="CLECT"/>
    <property type="match status" value="1"/>
</dbReference>
<dbReference type="GO" id="GO:0007219">
    <property type="term" value="P:Notch signaling pathway"/>
    <property type="evidence" value="ECO:0007669"/>
    <property type="project" value="TreeGrafter"/>
</dbReference>
<dbReference type="CDD" id="cd00112">
    <property type="entry name" value="LDLa"/>
    <property type="match status" value="1"/>
</dbReference>
<comment type="caution">
    <text evidence="9">Lacks conserved residue(s) required for the propagation of feature annotation.</text>
</comment>
<dbReference type="EMBL" id="UYJE01005645">
    <property type="protein sequence ID" value="VDI38993.1"/>
    <property type="molecule type" value="Genomic_DNA"/>
</dbReference>
<feature type="domain" description="EGF-like" evidence="16">
    <location>
        <begin position="1875"/>
        <end position="1916"/>
    </location>
</feature>
<dbReference type="InterPro" id="IPR001304">
    <property type="entry name" value="C-type_lectin-like"/>
</dbReference>
<dbReference type="SMART" id="SM00192">
    <property type="entry name" value="LDLa"/>
    <property type="match status" value="1"/>
</dbReference>
<feature type="domain" description="EGF-like" evidence="16">
    <location>
        <begin position="2113"/>
        <end position="2151"/>
    </location>
</feature>
<accession>A0A8B6ETV1</accession>
<dbReference type="Gene3D" id="4.10.400.10">
    <property type="entry name" value="Low-density Lipoprotein Receptor"/>
    <property type="match status" value="1"/>
</dbReference>
<proteinExistence type="predicted"/>
<dbReference type="SMART" id="SM00042">
    <property type="entry name" value="CUB"/>
    <property type="match status" value="3"/>
</dbReference>
<feature type="disulfide bond" evidence="9">
    <location>
        <begin position="1802"/>
        <end position="1812"/>
    </location>
</feature>
<feature type="disulfide bond" evidence="9">
    <location>
        <begin position="2179"/>
        <end position="2188"/>
    </location>
</feature>
<dbReference type="Pfam" id="PF12661">
    <property type="entry name" value="hEGF"/>
    <property type="match status" value="3"/>
</dbReference>
<dbReference type="Pfam" id="PF07645">
    <property type="entry name" value="EGF_CA"/>
    <property type="match status" value="3"/>
</dbReference>
<evidence type="ECO:0000256" key="2">
    <source>
        <dbReference type="ARBA" id="ARBA00022692"/>
    </source>
</evidence>
<dbReference type="PROSITE" id="PS50923">
    <property type="entry name" value="SUSHI"/>
    <property type="match status" value="7"/>
</dbReference>
<dbReference type="GO" id="GO:0005509">
    <property type="term" value="F:calcium ion binding"/>
    <property type="evidence" value="ECO:0007669"/>
    <property type="project" value="InterPro"/>
</dbReference>
<dbReference type="Pfam" id="PF00008">
    <property type="entry name" value="EGF"/>
    <property type="match status" value="5"/>
</dbReference>
<dbReference type="InterPro" id="IPR001881">
    <property type="entry name" value="EGF-like_Ca-bd_dom"/>
</dbReference>
<dbReference type="Gene3D" id="2.60.120.290">
    <property type="entry name" value="Spermadhesin, CUB domain"/>
    <property type="match status" value="3"/>
</dbReference>
<keyword evidence="5 13" id="KW-1133">Transmembrane helix</keyword>
<feature type="domain" description="Sushi" evidence="19">
    <location>
        <begin position="1112"/>
        <end position="1180"/>
    </location>
</feature>
<dbReference type="GO" id="GO:0005112">
    <property type="term" value="F:Notch binding"/>
    <property type="evidence" value="ECO:0007669"/>
    <property type="project" value="TreeGrafter"/>
</dbReference>
<feature type="domain" description="Apple" evidence="20">
    <location>
        <begin position="335"/>
        <end position="409"/>
    </location>
</feature>
<feature type="domain" description="Sushi" evidence="19">
    <location>
        <begin position="1407"/>
        <end position="1472"/>
    </location>
</feature>
<dbReference type="CDD" id="cd00037">
    <property type="entry name" value="CLECT"/>
    <property type="match status" value="1"/>
</dbReference>
<feature type="compositionally biased region" description="Basic residues" evidence="12">
    <location>
        <begin position="3159"/>
        <end position="3169"/>
    </location>
</feature>
<dbReference type="FunFam" id="2.10.25.10:FF:000012">
    <property type="entry name" value="Delta-like protein"/>
    <property type="match status" value="1"/>
</dbReference>
<dbReference type="FunFam" id="2.10.25.10:FF:000173">
    <property type="entry name" value="Neurogenic locus notch protein 2"/>
    <property type="match status" value="1"/>
</dbReference>
<dbReference type="InterPro" id="IPR009030">
    <property type="entry name" value="Growth_fac_rcpt_cys_sf"/>
</dbReference>
<feature type="domain" description="Sushi" evidence="19">
    <location>
        <begin position="710"/>
        <end position="769"/>
    </location>
</feature>
<evidence type="ECO:0000259" key="16">
    <source>
        <dbReference type="PROSITE" id="PS50026"/>
    </source>
</evidence>